<protein>
    <submittedName>
        <fullName evidence="1">Uncharacterized protein</fullName>
    </submittedName>
</protein>
<comment type="caution">
    <text evidence="1">The sequence shown here is derived from an EMBL/GenBank/DDBJ whole genome shotgun (WGS) entry which is preliminary data.</text>
</comment>
<name>A0A552JGW1_9CHRO</name>
<organism evidence="1 2">
    <name type="scientific">Microcystis wesenbergii Mw_QC_S_20081001_S30D</name>
    <dbReference type="NCBI Taxonomy" id="2486245"/>
    <lineage>
        <taxon>Bacteria</taxon>
        <taxon>Bacillati</taxon>
        <taxon>Cyanobacteriota</taxon>
        <taxon>Cyanophyceae</taxon>
        <taxon>Oscillatoriophycideae</taxon>
        <taxon>Chroococcales</taxon>
        <taxon>Microcystaceae</taxon>
        <taxon>Microcystis</taxon>
    </lineage>
</organism>
<evidence type="ECO:0000313" key="1">
    <source>
        <dbReference type="EMBL" id="TRU94684.1"/>
    </source>
</evidence>
<dbReference type="EMBL" id="SFAT01000151">
    <property type="protein sequence ID" value="TRU94684.1"/>
    <property type="molecule type" value="Genomic_DNA"/>
</dbReference>
<gene>
    <name evidence="1" type="ORF">EWV75_15245</name>
</gene>
<dbReference type="Proteomes" id="UP000320523">
    <property type="component" value="Unassembled WGS sequence"/>
</dbReference>
<sequence>MINQLRQRLCCEHPEIAQRDFDYIGVNGHNPTLAHIAGLRNNPRIKTTAGTGISEYSRLLAKDIVMYQTRISIKEAELREILELEQFKDYCQVFAQFLFGTVTQSLLLLHFALLSYREVPSSRKTLL</sequence>
<reference evidence="1 2" key="1">
    <citation type="submission" date="2019-01" db="EMBL/GenBank/DDBJ databases">
        <title>Coherence of Microcystis species and biogeography revealed through population genomics.</title>
        <authorList>
            <person name="Perez-Carrascal O.M."/>
            <person name="Terrat Y."/>
            <person name="Giani A."/>
            <person name="Fortin N."/>
            <person name="Tromas N."/>
            <person name="Shapiro B.J."/>
        </authorList>
    </citation>
    <scope>NUCLEOTIDE SEQUENCE [LARGE SCALE GENOMIC DNA]</scope>
    <source>
        <strain evidence="1">Mw_QC_S_20081001_S30D</strain>
    </source>
</reference>
<evidence type="ECO:0000313" key="2">
    <source>
        <dbReference type="Proteomes" id="UP000320523"/>
    </source>
</evidence>
<dbReference type="AlphaFoldDB" id="A0A552JGW1"/>
<accession>A0A552JGW1</accession>
<proteinExistence type="predicted"/>